<evidence type="ECO:0000256" key="1">
    <source>
        <dbReference type="SAM" id="MobiDB-lite"/>
    </source>
</evidence>
<dbReference type="HOGENOM" id="CLU_2482823_0_0_1"/>
<dbReference type="STRING" id="544712.C6HN02"/>
<dbReference type="GO" id="GO:0016757">
    <property type="term" value="F:glycosyltransferase activity"/>
    <property type="evidence" value="ECO:0007669"/>
    <property type="project" value="UniProtKB-KW"/>
</dbReference>
<gene>
    <name evidence="2" type="ORF">HCDG_07468</name>
</gene>
<keyword evidence="2" id="KW-0808">Transferase</keyword>
<reference evidence="3" key="1">
    <citation type="submission" date="2009-05" db="EMBL/GenBank/DDBJ databases">
        <title>The genome sequence of Ajellomyces capsulatus strain H143.</title>
        <authorList>
            <person name="Champion M."/>
            <person name="Cuomo C.A."/>
            <person name="Ma L.-J."/>
            <person name="Henn M.R."/>
            <person name="Sil A."/>
            <person name="Goldman B."/>
            <person name="Young S.K."/>
            <person name="Kodira C.D."/>
            <person name="Zeng Q."/>
            <person name="Koehrsen M."/>
            <person name="Alvarado L."/>
            <person name="Berlin A.M."/>
            <person name="Borenstein D."/>
            <person name="Chen Z."/>
            <person name="Engels R."/>
            <person name="Freedman E."/>
            <person name="Gellesch M."/>
            <person name="Goldberg J."/>
            <person name="Griggs A."/>
            <person name="Gujja S."/>
            <person name="Heiman D.I."/>
            <person name="Hepburn T.A."/>
            <person name="Howarth C."/>
            <person name="Jen D."/>
            <person name="Larson L."/>
            <person name="Lewis B."/>
            <person name="Mehta T."/>
            <person name="Park D."/>
            <person name="Pearson M."/>
            <person name="Roberts A."/>
            <person name="Saif S."/>
            <person name="Shea T.D."/>
            <person name="Shenoy N."/>
            <person name="Sisk P."/>
            <person name="Stolte C."/>
            <person name="Sykes S."/>
            <person name="Walk T."/>
            <person name="White J."/>
            <person name="Yandava C."/>
            <person name="Klein B."/>
            <person name="McEwen J.G."/>
            <person name="Puccia R."/>
            <person name="Goldman G.H."/>
            <person name="Felipe M.S."/>
            <person name="Nino-Vega G."/>
            <person name="San-Blas G."/>
            <person name="Taylor J.W."/>
            <person name="Mendoza L."/>
            <person name="Galagan J.E."/>
            <person name="Nusbaum C."/>
            <person name="Birren B.W."/>
        </authorList>
    </citation>
    <scope>NUCLEOTIDE SEQUENCE [LARGE SCALE GENOMIC DNA]</scope>
    <source>
        <strain evidence="3">H143</strain>
    </source>
</reference>
<accession>C6HN02</accession>
<dbReference type="EMBL" id="GG692431">
    <property type="protein sequence ID" value="EER38599.1"/>
    <property type="molecule type" value="Genomic_DNA"/>
</dbReference>
<dbReference type="Proteomes" id="UP000002624">
    <property type="component" value="Unassembled WGS sequence"/>
</dbReference>
<feature type="compositionally biased region" description="Polar residues" evidence="1">
    <location>
        <begin position="53"/>
        <end position="62"/>
    </location>
</feature>
<keyword evidence="2" id="KW-0328">Glycosyltransferase</keyword>
<feature type="region of interest" description="Disordered" evidence="1">
    <location>
        <begin position="33"/>
        <end position="75"/>
    </location>
</feature>
<dbReference type="VEuPathDB" id="FungiDB:HCDG_07468"/>
<organism evidence="2 3">
    <name type="scientific">Ajellomyces capsulatus (strain H143)</name>
    <name type="common">Darling's disease fungus</name>
    <name type="synonym">Histoplasma capsulatum</name>
    <dbReference type="NCBI Taxonomy" id="544712"/>
    <lineage>
        <taxon>Eukaryota</taxon>
        <taxon>Fungi</taxon>
        <taxon>Dikarya</taxon>
        <taxon>Ascomycota</taxon>
        <taxon>Pezizomycotina</taxon>
        <taxon>Eurotiomycetes</taxon>
        <taxon>Eurotiomycetidae</taxon>
        <taxon>Onygenales</taxon>
        <taxon>Ajellomycetaceae</taxon>
        <taxon>Histoplasma</taxon>
    </lineage>
</organism>
<evidence type="ECO:0000313" key="2">
    <source>
        <dbReference type="EMBL" id="EER38599.1"/>
    </source>
</evidence>
<proteinExistence type="predicted"/>
<dbReference type="AlphaFoldDB" id="C6HN02"/>
<sequence>MAVLLRHSGLVGNMLGIHSMHFANGKRALLGRLSASEDDERPPPDNEIALQPEHQNGSQTSLEGDEKKPKSYTIWAPAPHYGSMDDF</sequence>
<evidence type="ECO:0000313" key="3">
    <source>
        <dbReference type="Proteomes" id="UP000002624"/>
    </source>
</evidence>
<name>C6HN02_AJECH</name>
<protein>
    <submittedName>
        <fullName evidence="2">Alpha-1,3-mannosyltransferase</fullName>
    </submittedName>
</protein>